<name>A0A0G2HWX3_9EURO</name>
<reference evidence="2" key="1">
    <citation type="journal article" date="2015" name="PLoS Genet.">
        <title>The dynamic genome and transcriptome of the human fungal pathogen Blastomyces and close relative Emmonsia.</title>
        <authorList>
            <person name="Munoz J.F."/>
            <person name="Gauthier G.M."/>
            <person name="Desjardins C.A."/>
            <person name="Gallo J.E."/>
            <person name="Holder J."/>
            <person name="Sullivan T.D."/>
            <person name="Marty A.J."/>
            <person name="Carmen J.C."/>
            <person name="Chen Z."/>
            <person name="Ding L."/>
            <person name="Gujja S."/>
            <person name="Magrini V."/>
            <person name="Misas E."/>
            <person name="Mitreva M."/>
            <person name="Priest M."/>
            <person name="Saif S."/>
            <person name="Whiston E.A."/>
            <person name="Young S."/>
            <person name="Zeng Q."/>
            <person name="Goldman W.E."/>
            <person name="Mardis E.R."/>
            <person name="Taylor J.W."/>
            <person name="McEwen J.G."/>
            <person name="Clay O.K."/>
            <person name="Klein B.S."/>
            <person name="Cuomo C.A."/>
        </authorList>
    </citation>
    <scope>NUCLEOTIDE SEQUENCE [LARGE SCALE GENOMIC DNA]</scope>
    <source>
        <strain evidence="2">UAMH 3008</strain>
    </source>
</reference>
<dbReference type="EMBL" id="LCZI01001147">
    <property type="protein sequence ID" value="KKZ62285.1"/>
    <property type="molecule type" value="Genomic_DNA"/>
</dbReference>
<comment type="caution">
    <text evidence="1">The sequence shown here is derived from an EMBL/GenBank/DDBJ whole genome shotgun (WGS) entry which is preliminary data.</text>
</comment>
<dbReference type="OrthoDB" id="5422293at2759"/>
<proteinExistence type="predicted"/>
<evidence type="ECO:0000313" key="1">
    <source>
        <dbReference type="EMBL" id="KKZ62285.1"/>
    </source>
</evidence>
<organism evidence="1 2">
    <name type="scientific">[Emmonsia] crescens</name>
    <dbReference type="NCBI Taxonomy" id="73230"/>
    <lineage>
        <taxon>Eukaryota</taxon>
        <taxon>Fungi</taxon>
        <taxon>Dikarya</taxon>
        <taxon>Ascomycota</taxon>
        <taxon>Pezizomycotina</taxon>
        <taxon>Eurotiomycetes</taxon>
        <taxon>Eurotiomycetidae</taxon>
        <taxon>Onygenales</taxon>
        <taxon>Ajellomycetaceae</taxon>
        <taxon>Emergomyces</taxon>
    </lineage>
</organism>
<protein>
    <submittedName>
        <fullName evidence="1">Uncharacterized protein</fullName>
    </submittedName>
</protein>
<gene>
    <name evidence="1" type="ORF">EMCG_00454</name>
</gene>
<dbReference type="Proteomes" id="UP000034164">
    <property type="component" value="Unassembled WGS sequence"/>
</dbReference>
<evidence type="ECO:0000313" key="2">
    <source>
        <dbReference type="Proteomes" id="UP000034164"/>
    </source>
</evidence>
<accession>A0A0G2HWX3</accession>
<dbReference type="VEuPathDB" id="FungiDB:EMCG_00454"/>
<dbReference type="AlphaFoldDB" id="A0A0G2HWX3"/>
<sequence length="254" mass="30022">MPALLQRYDPPLSLRLKLIFYRYWSRVRNVESPLHLRYSLGRLRHSPRPWLALLRLFIPYPTWHFPVPEPLSPRELLGNQVLMFQHRHNLVNLTAITLWRARDTSLRSLYRLLECMLSTEYSPIGQETEYFWYQRSWSLDRIPDPADPDPVRYAILASLAEELVIAFNWRLSLGMRRNKKHIFRQRGEDPWPPYTPVTGPAWTKDVPPIFQASLDELPPEFVRNGCQLVLEEKGISDTFGKRNIVTNVGWLYTI</sequence>